<evidence type="ECO:0000313" key="1">
    <source>
        <dbReference type="EMBL" id="CAB4149720.1"/>
    </source>
</evidence>
<organism evidence="1">
    <name type="scientific">uncultured Caudovirales phage</name>
    <dbReference type="NCBI Taxonomy" id="2100421"/>
    <lineage>
        <taxon>Viruses</taxon>
        <taxon>Duplodnaviria</taxon>
        <taxon>Heunggongvirae</taxon>
        <taxon>Uroviricota</taxon>
        <taxon>Caudoviricetes</taxon>
        <taxon>Peduoviridae</taxon>
        <taxon>Maltschvirus</taxon>
        <taxon>Maltschvirus maltsch</taxon>
    </lineage>
</organism>
<name>A0A6J5MXP4_9CAUD</name>
<dbReference type="EMBL" id="LR796522">
    <property type="protein sequence ID" value="CAB4149720.1"/>
    <property type="molecule type" value="Genomic_DNA"/>
</dbReference>
<sequence length="142" mass="16099">MTRHRKDRGFRTERVVAAYFSQWWRSAGVGRGAGKDITNVPFDVEVKARSAFQPLEWLRQATKRADGKCLPFVVCRMNGQGEDASQYLAFMRLGDLVQLLLPIYGDIQTDSVQLEPERCTLCGSWKLKDVPCRTCKVSNANL</sequence>
<protein>
    <submittedName>
        <fullName evidence="1">Uncharacterized protein</fullName>
    </submittedName>
</protein>
<proteinExistence type="predicted"/>
<reference evidence="1" key="1">
    <citation type="submission" date="2020-04" db="EMBL/GenBank/DDBJ databases">
        <authorList>
            <person name="Chiriac C."/>
            <person name="Salcher M."/>
            <person name="Ghai R."/>
            <person name="Kavagutti S V."/>
        </authorList>
    </citation>
    <scope>NUCLEOTIDE SEQUENCE</scope>
</reference>
<gene>
    <name evidence="1" type="ORF">UFOVP550_22</name>
</gene>
<accession>A0A6J5MXP4</accession>